<evidence type="ECO:0000313" key="1">
    <source>
        <dbReference type="EMBL" id="KAJ7347817.1"/>
    </source>
</evidence>
<name>A0AAD7A2W1_9AGAR</name>
<dbReference type="EMBL" id="JARIHO010000018">
    <property type="protein sequence ID" value="KAJ7347817.1"/>
    <property type="molecule type" value="Genomic_DNA"/>
</dbReference>
<comment type="caution">
    <text evidence="1">The sequence shown here is derived from an EMBL/GenBank/DDBJ whole genome shotgun (WGS) entry which is preliminary data.</text>
</comment>
<proteinExistence type="predicted"/>
<dbReference type="Proteomes" id="UP001218218">
    <property type="component" value="Unassembled WGS sequence"/>
</dbReference>
<accession>A0AAD7A2W1</accession>
<keyword evidence="2" id="KW-1185">Reference proteome</keyword>
<reference evidence="1" key="1">
    <citation type="submission" date="2023-03" db="EMBL/GenBank/DDBJ databases">
        <title>Massive genome expansion in bonnet fungi (Mycena s.s.) driven by repeated elements and novel gene families across ecological guilds.</title>
        <authorList>
            <consortium name="Lawrence Berkeley National Laboratory"/>
            <person name="Harder C.B."/>
            <person name="Miyauchi S."/>
            <person name="Viragh M."/>
            <person name="Kuo A."/>
            <person name="Thoen E."/>
            <person name="Andreopoulos B."/>
            <person name="Lu D."/>
            <person name="Skrede I."/>
            <person name="Drula E."/>
            <person name="Henrissat B."/>
            <person name="Morin E."/>
            <person name="Kohler A."/>
            <person name="Barry K."/>
            <person name="LaButti K."/>
            <person name="Morin E."/>
            <person name="Salamov A."/>
            <person name="Lipzen A."/>
            <person name="Mereny Z."/>
            <person name="Hegedus B."/>
            <person name="Baldrian P."/>
            <person name="Stursova M."/>
            <person name="Weitz H."/>
            <person name="Taylor A."/>
            <person name="Grigoriev I.V."/>
            <person name="Nagy L.G."/>
            <person name="Martin F."/>
            <person name="Kauserud H."/>
        </authorList>
    </citation>
    <scope>NUCLEOTIDE SEQUENCE</scope>
    <source>
        <strain evidence="1">CBHHK002</strain>
    </source>
</reference>
<gene>
    <name evidence="1" type="ORF">DFH08DRAFT_698719</name>
</gene>
<dbReference type="AlphaFoldDB" id="A0AAD7A2W1"/>
<protein>
    <submittedName>
        <fullName evidence="1">Uncharacterized protein</fullName>
    </submittedName>
</protein>
<organism evidence="1 2">
    <name type="scientific">Mycena albidolilacea</name>
    <dbReference type="NCBI Taxonomy" id="1033008"/>
    <lineage>
        <taxon>Eukaryota</taxon>
        <taxon>Fungi</taxon>
        <taxon>Dikarya</taxon>
        <taxon>Basidiomycota</taxon>
        <taxon>Agaricomycotina</taxon>
        <taxon>Agaricomycetes</taxon>
        <taxon>Agaricomycetidae</taxon>
        <taxon>Agaricales</taxon>
        <taxon>Marasmiineae</taxon>
        <taxon>Mycenaceae</taxon>
        <taxon>Mycena</taxon>
    </lineage>
</organism>
<sequence length="131" mass="14204">MPGGNTAPQGAKFVGAQILWGGAALLHMNDEAAVSWLKANMDDFLRHMGGTSVYKECLCNVVLQYVPVTFDPTAKGALEVVGNDNSLPRGVLTKARWIKPLERRREGQRVAHTIFGSSDPWAANTAIREGL</sequence>
<evidence type="ECO:0000313" key="2">
    <source>
        <dbReference type="Proteomes" id="UP001218218"/>
    </source>
</evidence>